<dbReference type="RefSeq" id="WP_083621758.1">
    <property type="nucleotide sequence ID" value="NZ_LR735018.1"/>
</dbReference>
<proteinExistence type="predicted"/>
<dbReference type="Proteomes" id="UP000182190">
    <property type="component" value="Unassembled WGS sequence"/>
</dbReference>
<dbReference type="InterPro" id="IPR029063">
    <property type="entry name" value="SAM-dependent_MTases_sf"/>
</dbReference>
<keyword evidence="2" id="KW-1185">Reference proteome</keyword>
<sequence length="234" mass="26428">MTEQTIDYTSDYFQSEAFDTDYQTLALYIVEIYHPKTVAELGCGPGHLSRELAKLGVKVTSVDGYSQPDFTGLSVEFYPLNLNDPTAIANFFQDKQFDLAISLEVAEHLQPESSPTIINWLTKVAPVVIFSAAVPGQDGHGHINLHPRDYWHNLLTKSNFLISDRIREKLRNHPSVAPWYRYNVLDYVHANHPQVPQPNEVITRLIASESAAATAYYEEATKLYLLEQKTGICN</sequence>
<organism evidence="1 2">
    <name type="scientific">Planktothrix paucivesiculata PCC 9631</name>
    <dbReference type="NCBI Taxonomy" id="671071"/>
    <lineage>
        <taxon>Bacteria</taxon>
        <taxon>Bacillati</taxon>
        <taxon>Cyanobacteriota</taxon>
        <taxon>Cyanophyceae</taxon>
        <taxon>Oscillatoriophycideae</taxon>
        <taxon>Oscillatoriales</taxon>
        <taxon>Microcoleaceae</taxon>
        <taxon>Planktothrix</taxon>
    </lineage>
</organism>
<name>A0A7Z9C241_9CYAN</name>
<dbReference type="EMBL" id="CZCS02000221">
    <property type="protein sequence ID" value="VXD24182.1"/>
    <property type="molecule type" value="Genomic_DNA"/>
</dbReference>
<dbReference type="Gene3D" id="3.40.50.150">
    <property type="entry name" value="Vaccinia Virus protein VP39"/>
    <property type="match status" value="1"/>
</dbReference>
<reference evidence="1" key="1">
    <citation type="submission" date="2019-10" db="EMBL/GenBank/DDBJ databases">
        <authorList>
            <consortium name="Genoscope - CEA"/>
            <person name="William W."/>
        </authorList>
    </citation>
    <scope>NUCLEOTIDE SEQUENCE [LARGE SCALE GENOMIC DNA]</scope>
    <source>
        <strain evidence="1">BBR_PRJEB10994</strain>
    </source>
</reference>
<dbReference type="AlphaFoldDB" id="A0A7Z9C241"/>
<dbReference type="SUPFAM" id="SSF53335">
    <property type="entry name" value="S-adenosyl-L-methionine-dependent methyltransferases"/>
    <property type="match status" value="1"/>
</dbReference>
<accession>A0A7Z9C241</accession>
<dbReference type="CDD" id="cd02440">
    <property type="entry name" value="AdoMet_MTases"/>
    <property type="match status" value="1"/>
</dbReference>
<dbReference type="Pfam" id="PF13489">
    <property type="entry name" value="Methyltransf_23"/>
    <property type="match status" value="1"/>
</dbReference>
<evidence type="ECO:0000313" key="1">
    <source>
        <dbReference type="EMBL" id="VXD24182.1"/>
    </source>
</evidence>
<comment type="caution">
    <text evidence="1">The sequence shown here is derived from an EMBL/GenBank/DDBJ whole genome shotgun (WGS) entry which is preliminary data.</text>
</comment>
<evidence type="ECO:0008006" key="3">
    <source>
        <dbReference type="Google" id="ProtNLM"/>
    </source>
</evidence>
<gene>
    <name evidence="1" type="ORF">PL9631_780069</name>
</gene>
<protein>
    <recommendedName>
        <fullName evidence="3">Methyltransferase type 12</fullName>
    </recommendedName>
</protein>
<dbReference type="OrthoDB" id="9791837at2"/>
<evidence type="ECO:0000313" key="2">
    <source>
        <dbReference type="Proteomes" id="UP000182190"/>
    </source>
</evidence>